<dbReference type="Proteomes" id="UP000028703">
    <property type="component" value="Unassembled WGS sequence"/>
</dbReference>
<dbReference type="Gene3D" id="3.10.50.40">
    <property type="match status" value="1"/>
</dbReference>
<dbReference type="PROSITE" id="PS50059">
    <property type="entry name" value="FKBP_PPIASE"/>
    <property type="match status" value="1"/>
</dbReference>
<organism evidence="6 7">
    <name type="scientific">Chryseobacterium luteum</name>
    <dbReference type="NCBI Taxonomy" id="421531"/>
    <lineage>
        <taxon>Bacteria</taxon>
        <taxon>Pseudomonadati</taxon>
        <taxon>Bacteroidota</taxon>
        <taxon>Flavobacteriia</taxon>
        <taxon>Flavobacteriales</taxon>
        <taxon>Weeksellaceae</taxon>
        <taxon>Chryseobacterium group</taxon>
        <taxon>Chryseobacterium</taxon>
    </lineage>
</organism>
<dbReference type="EMBL" id="JPRO01000021">
    <property type="protein sequence ID" value="KFE98947.1"/>
    <property type="molecule type" value="Genomic_DNA"/>
</dbReference>
<keyword evidence="7" id="KW-1185">Reference proteome</keyword>
<evidence type="ECO:0000256" key="2">
    <source>
        <dbReference type="ARBA" id="ARBA00013194"/>
    </source>
</evidence>
<keyword evidence="4" id="KW-0413">Isomerase</keyword>
<dbReference type="OrthoDB" id="1093155at2"/>
<dbReference type="InterPro" id="IPR001179">
    <property type="entry name" value="PPIase_FKBP_dom"/>
</dbReference>
<protein>
    <recommendedName>
        <fullName evidence="2 4">peptidylprolyl isomerase</fullName>
        <ecNumber evidence="2 4">5.2.1.8</ecNumber>
    </recommendedName>
</protein>
<comment type="caution">
    <text evidence="6">The sequence shown here is derived from an EMBL/GenBank/DDBJ whole genome shotgun (WGS) entry which is preliminary data.</text>
</comment>
<evidence type="ECO:0000313" key="6">
    <source>
        <dbReference type="EMBL" id="KFE98947.1"/>
    </source>
</evidence>
<proteinExistence type="predicted"/>
<dbReference type="STRING" id="421531.IX38_19050"/>
<evidence type="ECO:0000313" key="7">
    <source>
        <dbReference type="Proteomes" id="UP000028703"/>
    </source>
</evidence>
<keyword evidence="3 4" id="KW-0697">Rotamase</keyword>
<dbReference type="InterPro" id="IPR046357">
    <property type="entry name" value="PPIase_dom_sf"/>
</dbReference>
<evidence type="ECO:0000256" key="4">
    <source>
        <dbReference type="PROSITE-ProRule" id="PRU00277"/>
    </source>
</evidence>
<sequence length="170" mass="19629">MKKLLFISAVSLLSCNRKAPTAHPPVGGVLSQRDLDVSKERMRNLNTIERGQIQDWISGQSVKYYPTQLNYWVNVEGFDQRTRRADNTPVSYSYVLYDFDETRIYDQPFERRDARFGHFNELKAIENALRFIHDGEEITLLVPSSLAYGTFGDEKNIDNDIPLIIKLKAL</sequence>
<dbReference type="AlphaFoldDB" id="A0A085Z3D4"/>
<evidence type="ECO:0000259" key="5">
    <source>
        <dbReference type="PROSITE" id="PS50059"/>
    </source>
</evidence>
<gene>
    <name evidence="6" type="ORF">IX38_19050</name>
</gene>
<comment type="catalytic activity">
    <reaction evidence="1 4">
        <text>[protein]-peptidylproline (omega=180) = [protein]-peptidylproline (omega=0)</text>
        <dbReference type="Rhea" id="RHEA:16237"/>
        <dbReference type="Rhea" id="RHEA-COMP:10747"/>
        <dbReference type="Rhea" id="RHEA-COMP:10748"/>
        <dbReference type="ChEBI" id="CHEBI:83833"/>
        <dbReference type="ChEBI" id="CHEBI:83834"/>
        <dbReference type="EC" id="5.2.1.8"/>
    </reaction>
</comment>
<evidence type="ECO:0000256" key="1">
    <source>
        <dbReference type="ARBA" id="ARBA00000971"/>
    </source>
</evidence>
<accession>A0A085Z3D4</accession>
<dbReference type="GO" id="GO:0003755">
    <property type="term" value="F:peptidyl-prolyl cis-trans isomerase activity"/>
    <property type="evidence" value="ECO:0007669"/>
    <property type="project" value="UniProtKB-KW"/>
</dbReference>
<name>A0A085Z3D4_9FLAO</name>
<reference evidence="6 7" key="1">
    <citation type="submission" date="2014-07" db="EMBL/GenBank/DDBJ databases">
        <title>Genome of Chryseobacterium luteum DSM 18605.</title>
        <authorList>
            <person name="Stropko S.J."/>
            <person name="Pipes S.E."/>
            <person name="Newman J.D."/>
        </authorList>
    </citation>
    <scope>NUCLEOTIDE SEQUENCE [LARGE SCALE GENOMIC DNA]</scope>
    <source>
        <strain evidence="6 7">DSM 18605</strain>
    </source>
</reference>
<dbReference type="eggNOG" id="COG0545">
    <property type="taxonomic scope" value="Bacteria"/>
</dbReference>
<feature type="domain" description="PPIase FKBP-type" evidence="5">
    <location>
        <begin position="85"/>
        <end position="170"/>
    </location>
</feature>
<dbReference type="SUPFAM" id="SSF54534">
    <property type="entry name" value="FKBP-like"/>
    <property type="match status" value="1"/>
</dbReference>
<evidence type="ECO:0000256" key="3">
    <source>
        <dbReference type="ARBA" id="ARBA00023110"/>
    </source>
</evidence>
<dbReference type="PROSITE" id="PS51257">
    <property type="entry name" value="PROKAR_LIPOPROTEIN"/>
    <property type="match status" value="1"/>
</dbReference>
<dbReference type="EC" id="5.2.1.8" evidence="2 4"/>
<dbReference type="RefSeq" id="WP_034707309.1">
    <property type="nucleotide sequence ID" value="NZ_JPRO01000021.1"/>
</dbReference>